<dbReference type="Gene3D" id="3.40.50.280">
    <property type="entry name" value="Cobalamin-binding domain"/>
    <property type="match status" value="1"/>
</dbReference>
<evidence type="ECO:0000256" key="5">
    <source>
        <dbReference type="ARBA" id="ARBA00023004"/>
    </source>
</evidence>
<sequence>MQVNWREITHARNSFAALYAACESEGFELEPVKAPVGDVTCYSLNSLNAPYLREEIAAAPCTTVVGGPHATACPMETAAYADYVVVGEGERTLPRLLHAIEAGEAGGRIPGVATREGGLCPPDHTVFLPAYPPFSQFKGYLEISRGCPFGCAYCQTPRIFGRRMRHRPIDEIARAATAFRDARFVTPNALAYGSDGVHPRLDKVEKLFQALHTNRIYFGTFPSEVRPEFVSEEALDLITTYCANRRLHFGAQSGSDRVLKALRRGHTVADVEQALDLCRDHGILPVVDFIVGLPCDEDEDEAATLSLVREVVRKGKAHVHRFIPLPGTPMAGMEPRPLLPETQRALGQLALAGRITGSWDDPERRFFRNHSDVLS</sequence>
<dbReference type="Pfam" id="PF04055">
    <property type="entry name" value="Radical_SAM"/>
    <property type="match status" value="1"/>
</dbReference>
<dbReference type="PANTHER" id="PTHR43409">
    <property type="entry name" value="ANAEROBIC MAGNESIUM-PROTOPORPHYRIN IX MONOMETHYL ESTER CYCLASE-RELATED"/>
    <property type="match status" value="1"/>
</dbReference>
<protein>
    <submittedName>
        <fullName evidence="9">TIGR04013 family B12-binding domain/radical SAM domain-containing protein</fullName>
    </submittedName>
</protein>
<feature type="domain" description="Radical SAM core" evidence="8">
    <location>
        <begin position="133"/>
        <end position="361"/>
    </location>
</feature>
<keyword evidence="2" id="KW-0004">4Fe-4S</keyword>
<evidence type="ECO:0000259" key="7">
    <source>
        <dbReference type="PROSITE" id="PS51332"/>
    </source>
</evidence>
<keyword evidence="10" id="KW-1185">Reference proteome</keyword>
<evidence type="ECO:0000256" key="3">
    <source>
        <dbReference type="ARBA" id="ARBA00022691"/>
    </source>
</evidence>
<gene>
    <name evidence="9" type="ORF">E2N92_00355</name>
</gene>
<dbReference type="InterPro" id="IPR006158">
    <property type="entry name" value="Cobalamin-bd"/>
</dbReference>
<accession>A0A8G1EEB4</accession>
<dbReference type="PROSITE" id="PS51918">
    <property type="entry name" value="RADICAL_SAM"/>
    <property type="match status" value="1"/>
</dbReference>
<keyword evidence="4" id="KW-0479">Metal-binding</keyword>
<proteinExistence type="predicted"/>
<dbReference type="GO" id="GO:0051539">
    <property type="term" value="F:4 iron, 4 sulfur cluster binding"/>
    <property type="evidence" value="ECO:0007669"/>
    <property type="project" value="UniProtKB-KW"/>
</dbReference>
<dbReference type="InterPro" id="IPR058240">
    <property type="entry name" value="rSAM_sf"/>
</dbReference>
<dbReference type="GO" id="GO:0046872">
    <property type="term" value="F:metal ion binding"/>
    <property type="evidence" value="ECO:0007669"/>
    <property type="project" value="UniProtKB-KW"/>
</dbReference>
<dbReference type="SMART" id="SM00729">
    <property type="entry name" value="Elp3"/>
    <property type="match status" value="1"/>
</dbReference>
<dbReference type="PROSITE" id="PS01278">
    <property type="entry name" value="MTTASE_RADICAL"/>
    <property type="match status" value="1"/>
</dbReference>
<name>A0A8G1EEB4_9EURY</name>
<evidence type="ECO:0000313" key="9">
    <source>
        <dbReference type="EMBL" id="QYZ77985.1"/>
    </source>
</evidence>
<dbReference type="InterPro" id="IPR007197">
    <property type="entry name" value="rSAM"/>
</dbReference>
<dbReference type="CDD" id="cd01335">
    <property type="entry name" value="Radical_SAM"/>
    <property type="match status" value="1"/>
</dbReference>
<dbReference type="PANTHER" id="PTHR43409:SF17">
    <property type="entry name" value="METHYLTHIOTRANSFERASE MJ0865-RELATED"/>
    <property type="match status" value="1"/>
</dbReference>
<dbReference type="SFLD" id="SFLDS00029">
    <property type="entry name" value="Radical_SAM"/>
    <property type="match status" value="1"/>
</dbReference>
<dbReference type="AlphaFoldDB" id="A0A8G1EEB4"/>
<dbReference type="GO" id="GO:0003824">
    <property type="term" value="F:catalytic activity"/>
    <property type="evidence" value="ECO:0007669"/>
    <property type="project" value="InterPro"/>
</dbReference>
<keyword evidence="5" id="KW-0408">Iron</keyword>
<evidence type="ECO:0000256" key="4">
    <source>
        <dbReference type="ARBA" id="ARBA00022723"/>
    </source>
</evidence>
<organism evidence="9 10">
    <name type="scientific">Methanofollis formosanus</name>
    <dbReference type="NCBI Taxonomy" id="299308"/>
    <lineage>
        <taxon>Archaea</taxon>
        <taxon>Methanobacteriati</taxon>
        <taxon>Methanobacteriota</taxon>
        <taxon>Stenosarchaea group</taxon>
        <taxon>Methanomicrobia</taxon>
        <taxon>Methanomicrobiales</taxon>
        <taxon>Methanomicrobiaceae</taxon>
        <taxon>Methanofollis</taxon>
    </lineage>
</organism>
<reference evidence="9" key="2">
    <citation type="submission" date="2019-03" db="EMBL/GenBank/DDBJ databases">
        <authorList>
            <person name="Chen S.-C."/>
            <person name="Wu S.-Y."/>
            <person name="Lai M.-C."/>
        </authorList>
    </citation>
    <scope>NUCLEOTIDE SEQUENCE</scope>
    <source>
        <strain evidence="9">ML15</strain>
    </source>
</reference>
<evidence type="ECO:0000256" key="1">
    <source>
        <dbReference type="ARBA" id="ARBA00001966"/>
    </source>
</evidence>
<feature type="domain" description="B12-binding" evidence="7">
    <location>
        <begin position="1"/>
        <end position="107"/>
    </location>
</feature>
<comment type="cofactor">
    <cofactor evidence="1">
        <name>[4Fe-4S] cluster</name>
        <dbReference type="ChEBI" id="CHEBI:49883"/>
    </cofactor>
</comment>
<dbReference type="RefSeq" id="WP_220681725.1">
    <property type="nucleotide sequence ID" value="NZ_CP037968.1"/>
</dbReference>
<reference evidence="9" key="1">
    <citation type="journal article" date="2005" name="Int. J. Syst. Evol. Microbiol.">
        <title>Methanofollis formosanus sp. nov., isolated from a fish pond.</title>
        <authorList>
            <person name="Wu S.Y."/>
            <person name="Chen S.C."/>
            <person name="Lai M.C."/>
        </authorList>
    </citation>
    <scope>NUCLEOTIDE SEQUENCE</scope>
    <source>
        <strain evidence="9">ML15</strain>
    </source>
</reference>
<dbReference type="Gene3D" id="3.80.30.20">
    <property type="entry name" value="tm_1862 like domain"/>
    <property type="match status" value="1"/>
</dbReference>
<evidence type="ECO:0000256" key="2">
    <source>
        <dbReference type="ARBA" id="ARBA00022485"/>
    </source>
</evidence>
<dbReference type="CDD" id="cd02068">
    <property type="entry name" value="radical_SAM_B12_BD"/>
    <property type="match status" value="1"/>
</dbReference>
<dbReference type="KEGG" id="mfk:E2N92_00355"/>
<dbReference type="Proteomes" id="UP000826709">
    <property type="component" value="Chromosome"/>
</dbReference>
<evidence type="ECO:0000256" key="6">
    <source>
        <dbReference type="ARBA" id="ARBA00023014"/>
    </source>
</evidence>
<dbReference type="InterPro" id="IPR051198">
    <property type="entry name" value="BchE-like"/>
</dbReference>
<dbReference type="InterPro" id="IPR023980">
    <property type="entry name" value="CHP04013_B12-bd/rSAM"/>
</dbReference>
<dbReference type="EMBL" id="CP037968">
    <property type="protein sequence ID" value="QYZ77985.1"/>
    <property type="molecule type" value="Genomic_DNA"/>
</dbReference>
<dbReference type="OrthoDB" id="2305at2157"/>
<dbReference type="InterPro" id="IPR023404">
    <property type="entry name" value="rSAM_horseshoe"/>
</dbReference>
<dbReference type="NCBIfam" id="TIGR04013">
    <property type="entry name" value="B12_SAM_MJ_1487"/>
    <property type="match status" value="1"/>
</dbReference>
<dbReference type="SFLD" id="SFLDG01082">
    <property type="entry name" value="B12-binding_domain_containing"/>
    <property type="match status" value="1"/>
</dbReference>
<dbReference type="SUPFAM" id="SSF102114">
    <property type="entry name" value="Radical SAM enzymes"/>
    <property type="match status" value="1"/>
</dbReference>
<keyword evidence="3" id="KW-0949">S-adenosyl-L-methionine</keyword>
<dbReference type="InterPro" id="IPR006638">
    <property type="entry name" value="Elp3/MiaA/NifB-like_rSAM"/>
</dbReference>
<evidence type="ECO:0000259" key="8">
    <source>
        <dbReference type="PROSITE" id="PS51918"/>
    </source>
</evidence>
<dbReference type="GO" id="GO:0031419">
    <property type="term" value="F:cobalamin binding"/>
    <property type="evidence" value="ECO:0007669"/>
    <property type="project" value="InterPro"/>
</dbReference>
<evidence type="ECO:0000313" key="10">
    <source>
        <dbReference type="Proteomes" id="UP000826709"/>
    </source>
</evidence>
<keyword evidence="6" id="KW-0411">Iron-sulfur</keyword>
<dbReference type="PROSITE" id="PS51332">
    <property type="entry name" value="B12_BINDING"/>
    <property type="match status" value="1"/>
</dbReference>
<dbReference type="InterPro" id="IPR020612">
    <property type="entry name" value="Methylthiotransferase_CS"/>
</dbReference>